<accession>A0ABT3CPT7</accession>
<keyword evidence="4" id="KW-1185">Reference proteome</keyword>
<feature type="chain" id="PRO_5046703540" evidence="1">
    <location>
        <begin position="22"/>
        <end position="279"/>
    </location>
</feature>
<protein>
    <submittedName>
        <fullName evidence="3">DUF4382 domain-containing protein</fullName>
    </submittedName>
</protein>
<evidence type="ECO:0000259" key="2">
    <source>
        <dbReference type="Pfam" id="PF14321"/>
    </source>
</evidence>
<sequence>MNIRKTLKPVALFALAVGILASCDSEKQSARIQISLVDAPGDYDAVMIDIEDILVNTSSDESDESGWQSLDTAEPGIYDLLKLTNGEEAFLGEVELPEGQLGQVRLLLGDENTLVIDGEETALTVPSGSQSGLKLNVSAEITGGVTYKLILDFDVDKSVVKAGNSGKYNLKPVIRAEMEAQTGAISGTVAPLEIGSTVYAIIGEDTIASTVPDETGEFLLRALDAETYSVSAAPEEGSGYDGATVDGVAVVIGEVTDAGELTMTETVVEEETPTEEAGE</sequence>
<feature type="domain" description="DUF4382" evidence="2">
    <location>
        <begin position="30"/>
        <end position="172"/>
    </location>
</feature>
<feature type="signal peptide" evidence="1">
    <location>
        <begin position="1"/>
        <end position="21"/>
    </location>
</feature>
<proteinExistence type="predicted"/>
<dbReference type="Pfam" id="PF14321">
    <property type="entry name" value="DUF4382"/>
    <property type="match status" value="1"/>
</dbReference>
<reference evidence="3 4" key="1">
    <citation type="submission" date="2022-10" db="EMBL/GenBank/DDBJ databases">
        <title>Comparative genomics and taxonomic characterization of three novel marine species of genus Reichenbachiella exhibiting antioxidant and polysaccharide degradation activities.</title>
        <authorList>
            <person name="Muhammad N."/>
            <person name="Lee Y.-J."/>
            <person name="Ko J."/>
            <person name="Kim S.-G."/>
        </authorList>
    </citation>
    <scope>NUCLEOTIDE SEQUENCE [LARGE SCALE GENOMIC DNA]</scope>
    <source>
        <strain evidence="3 4">ABR2-5</strain>
    </source>
</reference>
<keyword evidence="1" id="KW-0732">Signal</keyword>
<dbReference type="PROSITE" id="PS51257">
    <property type="entry name" value="PROKAR_LIPOPROTEIN"/>
    <property type="match status" value="1"/>
</dbReference>
<dbReference type="EMBL" id="JAOYOD010000001">
    <property type="protein sequence ID" value="MCV9385701.1"/>
    <property type="molecule type" value="Genomic_DNA"/>
</dbReference>
<organism evidence="3 4">
    <name type="scientific">Reichenbachiella ulvae</name>
    <dbReference type="NCBI Taxonomy" id="2980104"/>
    <lineage>
        <taxon>Bacteria</taxon>
        <taxon>Pseudomonadati</taxon>
        <taxon>Bacteroidota</taxon>
        <taxon>Cytophagia</taxon>
        <taxon>Cytophagales</taxon>
        <taxon>Reichenbachiellaceae</taxon>
        <taxon>Reichenbachiella</taxon>
    </lineage>
</organism>
<dbReference type="Proteomes" id="UP001300692">
    <property type="component" value="Unassembled WGS sequence"/>
</dbReference>
<evidence type="ECO:0000313" key="3">
    <source>
        <dbReference type="EMBL" id="MCV9385701.1"/>
    </source>
</evidence>
<evidence type="ECO:0000256" key="1">
    <source>
        <dbReference type="SAM" id="SignalP"/>
    </source>
</evidence>
<evidence type="ECO:0000313" key="4">
    <source>
        <dbReference type="Proteomes" id="UP001300692"/>
    </source>
</evidence>
<comment type="caution">
    <text evidence="3">The sequence shown here is derived from an EMBL/GenBank/DDBJ whole genome shotgun (WGS) entry which is preliminary data.</text>
</comment>
<gene>
    <name evidence="3" type="ORF">N7U62_03460</name>
</gene>
<dbReference type="RefSeq" id="WP_264136485.1">
    <property type="nucleotide sequence ID" value="NZ_JAOYOD010000001.1"/>
</dbReference>
<name>A0ABT3CPT7_9BACT</name>
<dbReference type="InterPro" id="IPR025491">
    <property type="entry name" value="DUF4382"/>
</dbReference>